<dbReference type="AlphaFoldDB" id="A0A5E4NAT6"/>
<feature type="compositionally biased region" description="Low complexity" evidence="2">
    <location>
        <begin position="156"/>
        <end position="168"/>
    </location>
</feature>
<evidence type="ECO:0000256" key="1">
    <source>
        <dbReference type="SAM" id="Coils"/>
    </source>
</evidence>
<feature type="region of interest" description="Disordered" evidence="2">
    <location>
        <begin position="378"/>
        <end position="418"/>
    </location>
</feature>
<dbReference type="Proteomes" id="UP000325440">
    <property type="component" value="Unassembled WGS sequence"/>
</dbReference>
<feature type="region of interest" description="Disordered" evidence="2">
    <location>
        <begin position="547"/>
        <end position="578"/>
    </location>
</feature>
<reference evidence="3 4" key="1">
    <citation type="submission" date="2019-08" db="EMBL/GenBank/DDBJ databases">
        <authorList>
            <person name="Alioto T."/>
            <person name="Alioto T."/>
            <person name="Gomez Garrido J."/>
        </authorList>
    </citation>
    <scope>NUCLEOTIDE SEQUENCE [LARGE SCALE GENOMIC DNA]</scope>
</reference>
<feature type="coiled-coil region" evidence="1">
    <location>
        <begin position="914"/>
        <end position="941"/>
    </location>
</feature>
<name>A0A5E4NAT6_9HEMI</name>
<feature type="region of interest" description="Disordered" evidence="2">
    <location>
        <begin position="765"/>
        <end position="816"/>
    </location>
</feature>
<accession>A0A5E4NAT6</accession>
<feature type="compositionally biased region" description="Basic and acidic residues" evidence="2">
    <location>
        <begin position="785"/>
        <end position="813"/>
    </location>
</feature>
<feature type="region of interest" description="Disordered" evidence="2">
    <location>
        <begin position="35"/>
        <end position="63"/>
    </location>
</feature>
<feature type="compositionally biased region" description="Basic residues" evidence="2">
    <location>
        <begin position="141"/>
        <end position="150"/>
    </location>
</feature>
<dbReference type="OrthoDB" id="5917823at2759"/>
<evidence type="ECO:0000256" key="2">
    <source>
        <dbReference type="SAM" id="MobiDB-lite"/>
    </source>
</evidence>
<evidence type="ECO:0000313" key="4">
    <source>
        <dbReference type="Proteomes" id="UP000325440"/>
    </source>
</evidence>
<feature type="compositionally biased region" description="Basic and acidic residues" evidence="2">
    <location>
        <begin position="198"/>
        <end position="213"/>
    </location>
</feature>
<feature type="compositionally biased region" description="Polar residues" evidence="2">
    <location>
        <begin position="382"/>
        <end position="398"/>
    </location>
</feature>
<feature type="compositionally biased region" description="Basic and acidic residues" evidence="2">
    <location>
        <begin position="173"/>
        <end position="182"/>
    </location>
</feature>
<proteinExistence type="predicted"/>
<feature type="region of interest" description="Disordered" evidence="2">
    <location>
        <begin position="112"/>
        <end position="288"/>
    </location>
</feature>
<feature type="compositionally biased region" description="Polar residues" evidence="2">
    <location>
        <begin position="507"/>
        <end position="519"/>
    </location>
</feature>
<feature type="region of interest" description="Disordered" evidence="2">
    <location>
        <begin position="868"/>
        <end position="906"/>
    </location>
</feature>
<feature type="compositionally biased region" description="Basic and acidic residues" evidence="2">
    <location>
        <begin position="330"/>
        <end position="342"/>
    </location>
</feature>
<keyword evidence="1" id="KW-0175">Coiled coil</keyword>
<feature type="compositionally biased region" description="Basic and acidic residues" evidence="2">
    <location>
        <begin position="237"/>
        <end position="252"/>
    </location>
</feature>
<organism evidence="3 4">
    <name type="scientific">Cinara cedri</name>
    <dbReference type="NCBI Taxonomy" id="506608"/>
    <lineage>
        <taxon>Eukaryota</taxon>
        <taxon>Metazoa</taxon>
        <taxon>Ecdysozoa</taxon>
        <taxon>Arthropoda</taxon>
        <taxon>Hexapoda</taxon>
        <taxon>Insecta</taxon>
        <taxon>Pterygota</taxon>
        <taxon>Neoptera</taxon>
        <taxon>Paraneoptera</taxon>
        <taxon>Hemiptera</taxon>
        <taxon>Sternorrhyncha</taxon>
        <taxon>Aphidomorpha</taxon>
        <taxon>Aphidoidea</taxon>
        <taxon>Aphididae</taxon>
        <taxon>Lachninae</taxon>
        <taxon>Cinara</taxon>
    </lineage>
</organism>
<feature type="compositionally biased region" description="Polar residues" evidence="2">
    <location>
        <begin position="479"/>
        <end position="491"/>
    </location>
</feature>
<feature type="compositionally biased region" description="Low complexity" evidence="2">
    <location>
        <begin position="871"/>
        <end position="882"/>
    </location>
</feature>
<feature type="region of interest" description="Disordered" evidence="2">
    <location>
        <begin position="306"/>
        <end position="345"/>
    </location>
</feature>
<feature type="region of interest" description="Disordered" evidence="2">
    <location>
        <begin position="437"/>
        <end position="519"/>
    </location>
</feature>
<feature type="compositionally biased region" description="Basic and acidic residues" evidence="2">
    <location>
        <begin position="267"/>
        <end position="282"/>
    </location>
</feature>
<dbReference type="EMBL" id="CABPRJ010001896">
    <property type="protein sequence ID" value="VVC39568.1"/>
    <property type="molecule type" value="Genomic_DNA"/>
</dbReference>
<feature type="compositionally biased region" description="Polar residues" evidence="2">
    <location>
        <begin position="216"/>
        <end position="234"/>
    </location>
</feature>
<protein>
    <submittedName>
        <fullName evidence="3">Uncharacterized protein</fullName>
    </submittedName>
</protein>
<feature type="compositionally biased region" description="Polar residues" evidence="2">
    <location>
        <begin position="125"/>
        <end position="134"/>
    </location>
</feature>
<sequence>MGNSNSHGSSYATSDTQVLPQHSWAYSFPRSQYFRPPAAGSKVLPPHVPGQRLRPTENGSVLHSVGTITGKRPYEYSHHDEPQHGYEMQRHIQRDGRRDRMGFNMYTSEPDLRFADSRQPPPMGYQNQHHNQGDNGAVKGRMSRSKKKYRAPQIPISSSHHNGIDSSSPDSYQHWEHQRDNSRSSQNNGMPRLRLFKTRAETKRKLSKDEFKEIQPQVNPQPSNLHRSMSSPQFQAELKRVTERLREKEFRHPPVGRSSESSSNPTSEERMMVTENDKHRESPVNSNRQRLMADRAKHMSRSIPNLATKLNEDDNIRCTGEGSSATGSNDENKNRDKRDIKPKISAPEIKPKTFYFGMNELNDTTKISKTSEDVDRFAESFNKPNGSPSDSIVSSGPTDESGGDISLQLRPTLPRKQFDIPRFSPTAAWRLLTALESPTPVSPNCSGGEEDLIPIIDQPHNSGDKSGDSGISGDASPHSAHNSQAAWTPQQDLEETSSDGGLDSAPVSPQSLDTTQFSRTRTVARPSFCLSLPRDENVGIDRRYGQLNEDFSPMNPPKSNNYFKSKLNRGKTSTDRNKSHLDENWVLSRSVPDSLHQSGLVGNFPSQNWSHLECQNGEEPADEELAMTSLPKFSYLAAGRRAMYLPEYKSLNYLYQKDVPSVPENKTIVSKSCEDLTRDDQEDDQLVGINERAKQKSTSKKFAFQSTIRQIERKKIAEKLSKEAEYKERQRLSEMEAMRQVEEEFQRKREREKADIRQQLRLYTLTQGDREPAQPLPSGTQVLSEFRESRRDYKDFSSSRVEHEPNNRAETPVKKSTTVHPKVVYQMPKSTAVYVTPNSVRKQCNGIEKGLSTPTNGNYRRDFAQGALPHSVASSDSDVSGSNTRPTSRTKHRSRSASPISDRENNDISNNLSFINIIKNLKQQENNKKKLNEVTSELISTSSTVGVNTLQPFIKNKNSMYKPIVFNPINKTKFAQPLM</sequence>
<evidence type="ECO:0000313" key="3">
    <source>
        <dbReference type="EMBL" id="VVC39568.1"/>
    </source>
</evidence>
<keyword evidence="4" id="KW-1185">Reference proteome</keyword>
<gene>
    <name evidence="3" type="ORF">CINCED_3A018417</name>
</gene>